<feature type="domain" description="HDOD" evidence="2">
    <location>
        <begin position="93"/>
        <end position="283"/>
    </location>
</feature>
<keyword evidence="4" id="KW-1185">Reference proteome</keyword>
<sequence>MGSIWRRMFPRRKAKVTPRRTAAARPPAPASTAAAPATSHAATDAPSLAQIDERFHRLVLGLPPASQDEPQPVEAALLRRLELLGARFDLRSLPRLPTVLPQLLRTLKSDEAAGAELAKLVGRDPLMVGEVMRATSTVFYRSAQPIGSLQQAVVLLGQDGLRRVITQHVMKPILQGNTGSMGHAAGGRLWGHAERCAHACAWLGRTTGCDAFEAYLAGIVRHAGTGAVVRLLDQLMPGATPPPLSAAFVRHCARLAAQLSLQAARQWELPARVLGALAECQGEVSAASSPLGRALAVADSVASLSLLVESGELPADSELAHSWPGVMPPAVLARCQRDLGQHFTATLDNA</sequence>
<feature type="compositionally biased region" description="Basic residues" evidence="1">
    <location>
        <begin position="9"/>
        <end position="18"/>
    </location>
</feature>
<dbReference type="EMBL" id="MWIO01000026">
    <property type="protein sequence ID" value="THD07501.1"/>
    <property type="molecule type" value="Genomic_DNA"/>
</dbReference>
<organism evidence="3 4">
    <name type="scientific">Rhodanobacter lindaniclasticus</name>
    <dbReference type="NCBI Taxonomy" id="75310"/>
    <lineage>
        <taxon>Bacteria</taxon>
        <taxon>Pseudomonadati</taxon>
        <taxon>Pseudomonadota</taxon>
        <taxon>Gammaproteobacteria</taxon>
        <taxon>Lysobacterales</taxon>
        <taxon>Rhodanobacteraceae</taxon>
        <taxon>Rhodanobacter</taxon>
    </lineage>
</organism>
<dbReference type="Gene3D" id="1.10.3210.10">
    <property type="entry name" value="Hypothetical protein af1432"/>
    <property type="match status" value="1"/>
</dbReference>
<feature type="compositionally biased region" description="Low complexity" evidence="1">
    <location>
        <begin position="19"/>
        <end position="44"/>
    </location>
</feature>
<evidence type="ECO:0000313" key="3">
    <source>
        <dbReference type="EMBL" id="THD07501.1"/>
    </source>
</evidence>
<dbReference type="PANTHER" id="PTHR33525:SF6">
    <property type="entry name" value="HDOD DOMAIN-CONTAINING PROTEIN"/>
    <property type="match status" value="1"/>
</dbReference>
<keyword evidence="3" id="KW-0808">Transferase</keyword>
<name>A0A4V3USP4_9GAMM</name>
<dbReference type="PROSITE" id="PS51833">
    <property type="entry name" value="HDOD"/>
    <property type="match status" value="1"/>
</dbReference>
<reference evidence="3 4" key="1">
    <citation type="submission" date="2017-02" db="EMBL/GenBank/DDBJ databases">
        <title>Whole genome sequencing of Rhodanobacter lindaniclasticus DSM 17932.</title>
        <authorList>
            <person name="Kumar S."/>
            <person name="Patil P."/>
            <person name="Patil P.B."/>
        </authorList>
    </citation>
    <scope>NUCLEOTIDE SEQUENCE [LARGE SCALE GENOMIC DNA]</scope>
    <source>
        <strain evidence="3 4">DSM 17932</strain>
    </source>
</reference>
<proteinExistence type="predicted"/>
<feature type="region of interest" description="Disordered" evidence="1">
    <location>
        <begin position="9"/>
        <end position="44"/>
    </location>
</feature>
<dbReference type="SUPFAM" id="SSF109604">
    <property type="entry name" value="HD-domain/PDEase-like"/>
    <property type="match status" value="1"/>
</dbReference>
<evidence type="ECO:0000256" key="1">
    <source>
        <dbReference type="SAM" id="MobiDB-lite"/>
    </source>
</evidence>
<dbReference type="AlphaFoldDB" id="A0A4V3USP4"/>
<dbReference type="Pfam" id="PF08668">
    <property type="entry name" value="HDOD"/>
    <property type="match status" value="1"/>
</dbReference>
<dbReference type="InterPro" id="IPR013976">
    <property type="entry name" value="HDOD"/>
</dbReference>
<comment type="caution">
    <text evidence="3">The sequence shown here is derived from an EMBL/GenBank/DDBJ whole genome shotgun (WGS) entry which is preliminary data.</text>
</comment>
<evidence type="ECO:0000313" key="4">
    <source>
        <dbReference type="Proteomes" id="UP000306317"/>
    </source>
</evidence>
<dbReference type="PANTHER" id="PTHR33525">
    <property type="match status" value="1"/>
</dbReference>
<keyword evidence="3" id="KW-0418">Kinase</keyword>
<gene>
    <name evidence="3" type="ORF">B1991_09175</name>
</gene>
<dbReference type="InterPro" id="IPR052340">
    <property type="entry name" value="RNase_Y/CdgJ"/>
</dbReference>
<evidence type="ECO:0000259" key="2">
    <source>
        <dbReference type="PROSITE" id="PS51833"/>
    </source>
</evidence>
<dbReference type="GO" id="GO:0016301">
    <property type="term" value="F:kinase activity"/>
    <property type="evidence" value="ECO:0007669"/>
    <property type="project" value="UniProtKB-KW"/>
</dbReference>
<protein>
    <submittedName>
        <fullName evidence="3">Histidine kinase</fullName>
    </submittedName>
</protein>
<accession>A0A4V3USP4</accession>
<dbReference type="Proteomes" id="UP000306317">
    <property type="component" value="Unassembled WGS sequence"/>
</dbReference>